<dbReference type="EMBL" id="JAXAVV010000037">
    <property type="protein sequence ID" value="MDX8056157.1"/>
    <property type="molecule type" value="Genomic_DNA"/>
</dbReference>
<keyword evidence="3" id="KW-1185">Reference proteome</keyword>
<dbReference type="Gene3D" id="3.90.176.10">
    <property type="entry name" value="Toxin ADP-ribosyltransferase, Chain A, domain 1"/>
    <property type="match status" value="1"/>
</dbReference>
<feature type="compositionally biased region" description="Basic and acidic residues" evidence="1">
    <location>
        <begin position="515"/>
        <end position="525"/>
    </location>
</feature>
<sequence>MDAVALAEIPRMPGNALVLASAGAHQHEGLLFALHGCVATLRSRRGDVPLRSVWLAVSNLGNPGGRYVSWLHGLSVEFGMEIVAPHGSLIAGRGIGLYVDRVEGGAGWRCFSPGSSGKALSCRFPMPAWEYQLPDVPLMGAGLVTEPVPAGLAVRLAGSAPLDLHAPQFQVPLNLRIPKLVVGEPGAEFSPRAVAQIIDRLPEPVWGELLVVPLLAPVTTANWARELAVALNRDIAVTTGTQVVTAKGSLRTLVRAENGDELLEPLATILRHSPYGAQPEVCDIVPPPAGWQQAGPRHYRPVSPSEAASAGLIAEVLPGGLHVRRETDRTRVTAAFDPRRWTLVIGDEHRDVTEPEIFAICDLLESLGQVRCRSVDLHVLGSSWQYALDGFEPHLRALGVRVDPHAEPANVRVLDSSGAASSWYAHTPLLASGARFRSSAPSPNHVAPRRAPMRAPAPTASEATIRFAPVSVDPAAPRPVAAAPVEVSARLAPMPSASFGDPAGERFHGSGTTAESDRNGGDRLRPAASAAPRGEAFGTEPVAAPTSSASFDGADGTGPGLAASPASPIATVSGPRPESPVAPAPRPEPVLAPVPRPEQEPPAAPVPPAGEHVAVAPIGLEPEPVRPVRSAASVELADRASTPAEQTRLSLSAGSHYTEGLAAVNVALSAWPMLKPEAKADYIAVCLYLGRGAAGAVALNEALGTGGPEPFDGYLPCLVSGLRRLPTHRKVVLRQESLHGTDDCPYPEGSILREPGFLSASAQLDVTTAAADLDLLIWPVSARRTSELLMGRALEETVFPAGRRFKALAARTHEPEDDAVPHAPRRAFLVRELLTDEDPESPEALARDAAALPRLERAWEQRRRGELRVIEDEDAIARLTTPMVLGAQAQAEAHGTLEAAS</sequence>
<protein>
    <submittedName>
        <fullName evidence="2">Uncharacterized protein</fullName>
    </submittedName>
</protein>
<comment type="caution">
    <text evidence="2">The sequence shown here is derived from an EMBL/GenBank/DDBJ whole genome shotgun (WGS) entry which is preliminary data.</text>
</comment>
<organism evidence="2 3">
    <name type="scientific">Lentzea kristufekii</name>
    <dbReference type="NCBI Taxonomy" id="3095430"/>
    <lineage>
        <taxon>Bacteria</taxon>
        <taxon>Bacillati</taxon>
        <taxon>Actinomycetota</taxon>
        <taxon>Actinomycetes</taxon>
        <taxon>Pseudonocardiales</taxon>
        <taxon>Pseudonocardiaceae</taxon>
        <taxon>Lentzea</taxon>
    </lineage>
</organism>
<accession>A0ABU4U7X5</accession>
<evidence type="ECO:0000256" key="1">
    <source>
        <dbReference type="SAM" id="MobiDB-lite"/>
    </source>
</evidence>
<evidence type="ECO:0000313" key="3">
    <source>
        <dbReference type="Proteomes" id="UP001271792"/>
    </source>
</evidence>
<reference evidence="2 3" key="2">
    <citation type="submission" date="2023-11" db="EMBL/GenBank/DDBJ databases">
        <authorList>
            <person name="Lara A.C."/>
            <person name="Chronakova A."/>
        </authorList>
    </citation>
    <scope>NUCLEOTIDE SEQUENCE [LARGE SCALE GENOMIC DNA]</scope>
    <source>
        <strain evidence="2 3">BCCO 10_0798</strain>
    </source>
</reference>
<proteinExistence type="predicted"/>
<reference evidence="2 3" key="1">
    <citation type="submission" date="2023-11" db="EMBL/GenBank/DDBJ databases">
        <title>Lentzea sokolovensis, sp. nov., Lentzea kristufkii, sp. nov., and Lentzea miocenensis, sp. nov., rare actinobacteria from Sokolov Coal Basin, Miocene lacustrine sediment, Czech Republic.</title>
        <authorList>
            <person name="Lara A."/>
            <person name="Kotroba L."/>
            <person name="Nouioui I."/>
            <person name="Neumann-Schaal M."/>
            <person name="Mast Y."/>
            <person name="Chronakova A."/>
        </authorList>
    </citation>
    <scope>NUCLEOTIDE SEQUENCE [LARGE SCALE GENOMIC DNA]</scope>
    <source>
        <strain evidence="2 3">BCCO 10_0798</strain>
    </source>
</reference>
<gene>
    <name evidence="2" type="ORF">SK571_42860</name>
</gene>
<dbReference type="Proteomes" id="UP001271792">
    <property type="component" value="Unassembled WGS sequence"/>
</dbReference>
<feature type="compositionally biased region" description="Pro residues" evidence="1">
    <location>
        <begin position="577"/>
        <end position="608"/>
    </location>
</feature>
<feature type="region of interest" description="Disordered" evidence="1">
    <location>
        <begin position="496"/>
        <end position="610"/>
    </location>
</feature>
<feature type="region of interest" description="Disordered" evidence="1">
    <location>
        <begin position="435"/>
        <end position="459"/>
    </location>
</feature>
<name>A0ABU4U7X5_9PSEU</name>
<dbReference type="RefSeq" id="WP_319989837.1">
    <property type="nucleotide sequence ID" value="NZ_JAXAVV010000037.1"/>
</dbReference>
<evidence type="ECO:0000313" key="2">
    <source>
        <dbReference type="EMBL" id="MDX8056157.1"/>
    </source>
</evidence>